<gene>
    <name evidence="2" type="ORF">M7I_7470</name>
</gene>
<dbReference type="GO" id="GO:0043565">
    <property type="term" value="F:sequence-specific DNA binding"/>
    <property type="evidence" value="ECO:0007669"/>
    <property type="project" value="InterPro"/>
</dbReference>
<accession>H0EXD6</accession>
<comment type="caution">
    <text evidence="2">The sequence shown here is derived from an EMBL/GenBank/DDBJ whole genome shotgun (WGS) entry which is preliminary data.</text>
</comment>
<dbReference type="Pfam" id="PF01997">
    <property type="entry name" value="Translin"/>
    <property type="match status" value="1"/>
</dbReference>
<dbReference type="InterPro" id="IPR036081">
    <property type="entry name" value="Translin_sf"/>
</dbReference>
<dbReference type="EMBL" id="AGUE01000222">
    <property type="protein sequence ID" value="EHK96803.1"/>
    <property type="molecule type" value="Genomic_DNA"/>
</dbReference>
<dbReference type="SUPFAM" id="SSF74784">
    <property type="entry name" value="Translin"/>
    <property type="match status" value="1"/>
</dbReference>
<evidence type="ECO:0000313" key="2">
    <source>
        <dbReference type="EMBL" id="EHK96803.1"/>
    </source>
</evidence>
<organism evidence="2 3">
    <name type="scientific">Glarea lozoyensis (strain ATCC 74030 / MF5533)</name>
    <dbReference type="NCBI Taxonomy" id="1104152"/>
    <lineage>
        <taxon>Eukaryota</taxon>
        <taxon>Fungi</taxon>
        <taxon>Dikarya</taxon>
        <taxon>Ascomycota</taxon>
        <taxon>Pezizomycotina</taxon>
        <taxon>Leotiomycetes</taxon>
        <taxon>Helotiales</taxon>
        <taxon>Helotiaceae</taxon>
        <taxon>Glarea</taxon>
    </lineage>
</organism>
<proteinExistence type="predicted"/>
<evidence type="ECO:0000256" key="1">
    <source>
        <dbReference type="SAM" id="MobiDB-lite"/>
    </source>
</evidence>
<dbReference type="Gene3D" id="1.20.58.190">
    <property type="entry name" value="Translin, domain 1"/>
    <property type="match status" value="1"/>
</dbReference>
<dbReference type="InParanoid" id="H0EXD6"/>
<protein>
    <submittedName>
        <fullName evidence="2">Putative Translin-associated protein X</fullName>
    </submittedName>
</protein>
<sequence length="132" mass="15353">MSESSMPSIKRTHDGSEKEKEANLSPFMPMFETFRDELDEHHDRRERVIKTSRDITAASKKIIFALQRYHVVRTLKSDIPEKIAKEVDDRASAMQKQMEAIAPDLAGINAWRYQRQISDSHHSYRIFGSFTV</sequence>
<dbReference type="InterPro" id="IPR002848">
    <property type="entry name" value="Translin_fam"/>
</dbReference>
<evidence type="ECO:0000313" key="3">
    <source>
        <dbReference type="Proteomes" id="UP000005446"/>
    </source>
</evidence>
<feature type="region of interest" description="Disordered" evidence="1">
    <location>
        <begin position="1"/>
        <end position="26"/>
    </location>
</feature>
<dbReference type="OrthoDB" id="31005at2759"/>
<dbReference type="InterPro" id="IPR016068">
    <property type="entry name" value="Translin_N"/>
</dbReference>
<dbReference type="AlphaFoldDB" id="H0EXD6"/>
<dbReference type="Proteomes" id="UP000005446">
    <property type="component" value="Unassembled WGS sequence"/>
</dbReference>
<name>H0EXD6_GLAL7</name>
<reference evidence="2 3" key="1">
    <citation type="journal article" date="2012" name="Eukaryot. Cell">
        <title>Genome sequence of the fungus Glarea lozoyensis: the first genome sequence of a species from the Helotiaceae family.</title>
        <authorList>
            <person name="Youssar L."/>
            <person name="Gruening B.A."/>
            <person name="Erxleben A."/>
            <person name="Guenther S."/>
            <person name="Huettel W."/>
        </authorList>
    </citation>
    <scope>NUCLEOTIDE SEQUENCE [LARGE SCALE GENOMIC DNA]</scope>
    <source>
        <strain evidence="3">ATCC 74030 / MF5533</strain>
    </source>
</reference>
<dbReference type="HOGENOM" id="CLU_125030_0_0_1"/>
<keyword evidence="3" id="KW-1185">Reference proteome</keyword>
<dbReference type="PANTHER" id="PTHR10741">
    <property type="entry name" value="TRANSLIN AND TRANSLIN ASSOCIATED PROTEIN X"/>
    <property type="match status" value="1"/>
</dbReference>
<feature type="compositionally biased region" description="Basic and acidic residues" evidence="1">
    <location>
        <begin position="11"/>
        <end position="22"/>
    </location>
</feature>